<evidence type="ECO:0000313" key="3">
    <source>
        <dbReference type="Proteomes" id="UP000078476"/>
    </source>
</evidence>
<keyword evidence="1" id="KW-0812">Transmembrane</keyword>
<dbReference type="Proteomes" id="UP000078476">
    <property type="component" value="Unassembled WGS sequence"/>
</dbReference>
<name>A0A177N6K0_9GAMM</name>
<sequence>MFALLFMTLTVYMLDRRTIDGYIIAGMVFIVAGSSVEFWWPGLAIGIAAWSYCKTPSLSAIFIAIAALAAMRIINGNDWALTVIPIALLGCFVTVPMPRYQWAFYIFYPLHLSVLWAITKAGTATI</sequence>
<feature type="transmembrane region" description="Helical" evidence="1">
    <location>
        <begin position="102"/>
        <end position="119"/>
    </location>
</feature>
<gene>
    <name evidence="2" type="ORF">A1359_12010</name>
</gene>
<organism evidence="2 3">
    <name type="scientific">Methylomonas lenta</name>
    <dbReference type="NCBI Taxonomy" id="980561"/>
    <lineage>
        <taxon>Bacteria</taxon>
        <taxon>Pseudomonadati</taxon>
        <taxon>Pseudomonadota</taxon>
        <taxon>Gammaproteobacteria</taxon>
        <taxon>Methylococcales</taxon>
        <taxon>Methylococcaceae</taxon>
        <taxon>Methylomonas</taxon>
    </lineage>
</organism>
<feature type="transmembrane region" description="Helical" evidence="1">
    <location>
        <begin position="78"/>
        <end position="96"/>
    </location>
</feature>
<proteinExistence type="predicted"/>
<protein>
    <recommendedName>
        <fullName evidence="4">Conjugal transfer protein TraX</fullName>
    </recommendedName>
</protein>
<keyword evidence="1" id="KW-1133">Transmembrane helix</keyword>
<keyword evidence="1" id="KW-0472">Membrane</keyword>
<evidence type="ECO:0000256" key="1">
    <source>
        <dbReference type="SAM" id="Phobius"/>
    </source>
</evidence>
<dbReference type="STRING" id="980561.A1359_12010"/>
<evidence type="ECO:0008006" key="4">
    <source>
        <dbReference type="Google" id="ProtNLM"/>
    </source>
</evidence>
<dbReference type="Pfam" id="PF05857">
    <property type="entry name" value="TraX"/>
    <property type="match status" value="1"/>
</dbReference>
<evidence type="ECO:0000313" key="2">
    <source>
        <dbReference type="EMBL" id="OAI13658.1"/>
    </source>
</evidence>
<dbReference type="InterPro" id="IPR008875">
    <property type="entry name" value="TraX"/>
</dbReference>
<keyword evidence="3" id="KW-1185">Reference proteome</keyword>
<dbReference type="AlphaFoldDB" id="A0A177N6K0"/>
<reference evidence="2 3" key="1">
    <citation type="submission" date="2016-03" db="EMBL/GenBank/DDBJ databases">
        <authorList>
            <person name="Ploux O."/>
        </authorList>
    </citation>
    <scope>NUCLEOTIDE SEQUENCE [LARGE SCALE GENOMIC DNA]</scope>
    <source>
        <strain evidence="2 3">R-45370</strain>
    </source>
</reference>
<feature type="transmembrane region" description="Helical" evidence="1">
    <location>
        <begin position="47"/>
        <end position="71"/>
    </location>
</feature>
<comment type="caution">
    <text evidence="2">The sequence shown here is derived from an EMBL/GenBank/DDBJ whole genome shotgun (WGS) entry which is preliminary data.</text>
</comment>
<dbReference type="EMBL" id="LUUI01000117">
    <property type="protein sequence ID" value="OAI13658.1"/>
    <property type="molecule type" value="Genomic_DNA"/>
</dbReference>
<accession>A0A177N6K0</accession>
<feature type="transmembrane region" description="Helical" evidence="1">
    <location>
        <begin position="21"/>
        <end position="41"/>
    </location>
</feature>